<keyword evidence="2" id="KW-0758">Storage protein</keyword>
<feature type="chain" id="PRO_5044895729" description="Bifunctional inhibitor/plant lipid transfer protein/seed storage helical domain-containing protein" evidence="5">
    <location>
        <begin position="24"/>
        <end position="191"/>
    </location>
</feature>
<reference evidence="7 8" key="1">
    <citation type="submission" date="2024-11" db="EMBL/GenBank/DDBJ databases">
        <title>Chromosome-level genome assembly of Eucalyptus globulus Labill. provides insights into its genome evolution.</title>
        <authorList>
            <person name="Li X."/>
        </authorList>
    </citation>
    <scope>NUCLEOTIDE SEQUENCE [LARGE SCALE GENOMIC DNA]</scope>
    <source>
        <strain evidence="7">CL2024</strain>
        <tissue evidence="7">Fresh tender leaves</tissue>
    </source>
</reference>
<dbReference type="PANTHER" id="PTHR35496:SF20">
    <property type="entry name" value="2S SEED STORAGE PROTEIN 1-RELATED"/>
    <property type="match status" value="1"/>
</dbReference>
<feature type="signal peptide" evidence="5">
    <location>
        <begin position="1"/>
        <end position="23"/>
    </location>
</feature>
<evidence type="ECO:0000313" key="8">
    <source>
        <dbReference type="Proteomes" id="UP001634007"/>
    </source>
</evidence>
<comment type="similarity">
    <text evidence="1">Belongs to the 2S seed storage albumins family.</text>
</comment>
<dbReference type="Proteomes" id="UP001634007">
    <property type="component" value="Unassembled WGS sequence"/>
</dbReference>
<dbReference type="InterPro" id="IPR036312">
    <property type="entry name" value="Bifun_inhib/LTP/seed_sf"/>
</dbReference>
<comment type="caution">
    <text evidence="7">The sequence shown here is derived from an EMBL/GenBank/DDBJ whole genome shotgun (WGS) entry which is preliminary data.</text>
</comment>
<keyword evidence="5" id="KW-0732">Signal</keyword>
<feature type="domain" description="Bifunctional inhibitor/plant lipid transfer protein/seed storage helical" evidence="6">
    <location>
        <begin position="47"/>
        <end position="186"/>
    </location>
</feature>
<name>A0ABD3K9T0_EUCGL</name>
<dbReference type="Pfam" id="PF00234">
    <property type="entry name" value="Tryp_alpha_amyl"/>
    <property type="match status" value="1"/>
</dbReference>
<dbReference type="InterPro" id="IPR016140">
    <property type="entry name" value="Bifunc_inhib/LTP/seed_store"/>
</dbReference>
<evidence type="ECO:0000313" key="7">
    <source>
        <dbReference type="EMBL" id="KAL3733586.1"/>
    </source>
</evidence>
<dbReference type="InterPro" id="IPR000617">
    <property type="entry name" value="Napin/2SS/CON"/>
</dbReference>
<protein>
    <recommendedName>
        <fullName evidence="6">Bifunctional inhibitor/plant lipid transfer protein/seed storage helical domain-containing protein</fullName>
    </recommendedName>
</protein>
<dbReference type="EMBL" id="JBJKBG010000006">
    <property type="protein sequence ID" value="KAL3733586.1"/>
    <property type="molecule type" value="Genomic_DNA"/>
</dbReference>
<evidence type="ECO:0000259" key="6">
    <source>
        <dbReference type="SMART" id="SM00499"/>
    </source>
</evidence>
<evidence type="ECO:0000256" key="4">
    <source>
        <dbReference type="ARBA" id="ARBA00023157"/>
    </source>
</evidence>
<dbReference type="SMART" id="SM00499">
    <property type="entry name" value="AAI"/>
    <property type="match status" value="1"/>
</dbReference>
<sequence>MAKLATLAAILGVLLAVSHAVSASRATITTVDIDEAENQRRRGGGSCYEQVQRQDLNHCEQLFEDVVRFGGGQYGGGQYGGDQYGRDQYGRGQYGGDQYGGRGSGQFGGQGQCSSQQLRQSRHFRPCCQQLRQLDDQCRCEGLREVVREQTGGFGGQGSRGQGSRGQLSQCARNLPNICGFGPQYCEIRDM</sequence>
<dbReference type="SUPFAM" id="SSF47699">
    <property type="entry name" value="Bifunctional inhibitor/lipid-transfer protein/seed storage 2S albumin"/>
    <property type="match status" value="1"/>
</dbReference>
<dbReference type="GO" id="GO:0045735">
    <property type="term" value="F:nutrient reservoir activity"/>
    <property type="evidence" value="ECO:0007669"/>
    <property type="project" value="UniProtKB-KW"/>
</dbReference>
<evidence type="ECO:0000256" key="1">
    <source>
        <dbReference type="ARBA" id="ARBA00008262"/>
    </source>
</evidence>
<keyword evidence="3" id="KW-0708">Seed storage protein</keyword>
<gene>
    <name evidence="7" type="ORF">ACJRO7_023019</name>
</gene>
<keyword evidence="8" id="KW-1185">Reference proteome</keyword>
<organism evidence="7 8">
    <name type="scientific">Eucalyptus globulus</name>
    <name type="common">Tasmanian blue gum</name>
    <dbReference type="NCBI Taxonomy" id="34317"/>
    <lineage>
        <taxon>Eukaryota</taxon>
        <taxon>Viridiplantae</taxon>
        <taxon>Streptophyta</taxon>
        <taxon>Embryophyta</taxon>
        <taxon>Tracheophyta</taxon>
        <taxon>Spermatophyta</taxon>
        <taxon>Magnoliopsida</taxon>
        <taxon>eudicotyledons</taxon>
        <taxon>Gunneridae</taxon>
        <taxon>Pentapetalae</taxon>
        <taxon>rosids</taxon>
        <taxon>malvids</taxon>
        <taxon>Myrtales</taxon>
        <taxon>Myrtaceae</taxon>
        <taxon>Myrtoideae</taxon>
        <taxon>Eucalypteae</taxon>
        <taxon>Eucalyptus</taxon>
    </lineage>
</organism>
<dbReference type="Gene3D" id="1.10.110.10">
    <property type="entry name" value="Plant lipid-transfer and hydrophobic proteins"/>
    <property type="match status" value="1"/>
</dbReference>
<evidence type="ECO:0000256" key="2">
    <source>
        <dbReference type="ARBA" id="ARBA00022761"/>
    </source>
</evidence>
<dbReference type="PANTHER" id="PTHR35496">
    <property type="entry name" value="2S SEED STORAGE PROTEIN 1-RELATED"/>
    <property type="match status" value="1"/>
</dbReference>
<dbReference type="AlphaFoldDB" id="A0ABD3K9T0"/>
<proteinExistence type="inferred from homology"/>
<accession>A0ABD3K9T0</accession>
<evidence type="ECO:0000256" key="3">
    <source>
        <dbReference type="ARBA" id="ARBA00023129"/>
    </source>
</evidence>
<keyword evidence="4" id="KW-1015">Disulfide bond</keyword>
<evidence type="ECO:0000256" key="5">
    <source>
        <dbReference type="SAM" id="SignalP"/>
    </source>
</evidence>